<protein>
    <submittedName>
        <fullName evidence="1">Uncharacterized protein</fullName>
    </submittedName>
</protein>
<proteinExistence type="predicted"/>
<accession>A0ACB6S0I4</accession>
<keyword evidence="2" id="KW-1185">Reference proteome</keyword>
<dbReference type="EMBL" id="MU006717">
    <property type="protein sequence ID" value="KAF2627482.1"/>
    <property type="molecule type" value="Genomic_DNA"/>
</dbReference>
<comment type="caution">
    <text evidence="1">The sequence shown here is derived from an EMBL/GenBank/DDBJ whole genome shotgun (WGS) entry which is preliminary data.</text>
</comment>
<evidence type="ECO:0000313" key="2">
    <source>
        <dbReference type="Proteomes" id="UP000799754"/>
    </source>
</evidence>
<name>A0ACB6S0I4_9PLEO</name>
<gene>
    <name evidence="1" type="ORF">BU25DRAFT_66111</name>
</gene>
<organism evidence="1 2">
    <name type="scientific">Macroventuria anomochaeta</name>
    <dbReference type="NCBI Taxonomy" id="301207"/>
    <lineage>
        <taxon>Eukaryota</taxon>
        <taxon>Fungi</taxon>
        <taxon>Dikarya</taxon>
        <taxon>Ascomycota</taxon>
        <taxon>Pezizomycotina</taxon>
        <taxon>Dothideomycetes</taxon>
        <taxon>Pleosporomycetidae</taxon>
        <taxon>Pleosporales</taxon>
        <taxon>Pleosporineae</taxon>
        <taxon>Didymellaceae</taxon>
        <taxon>Macroventuria</taxon>
    </lineage>
</organism>
<dbReference type="Proteomes" id="UP000799754">
    <property type="component" value="Unassembled WGS sequence"/>
</dbReference>
<reference evidence="1" key="1">
    <citation type="journal article" date="2020" name="Stud. Mycol.">
        <title>101 Dothideomycetes genomes: a test case for predicting lifestyles and emergence of pathogens.</title>
        <authorList>
            <person name="Haridas S."/>
            <person name="Albert R."/>
            <person name="Binder M."/>
            <person name="Bloem J."/>
            <person name="Labutti K."/>
            <person name="Salamov A."/>
            <person name="Andreopoulos B."/>
            <person name="Baker S."/>
            <person name="Barry K."/>
            <person name="Bills G."/>
            <person name="Bluhm B."/>
            <person name="Cannon C."/>
            <person name="Castanera R."/>
            <person name="Culley D."/>
            <person name="Daum C."/>
            <person name="Ezra D."/>
            <person name="Gonzalez J."/>
            <person name="Henrissat B."/>
            <person name="Kuo A."/>
            <person name="Liang C."/>
            <person name="Lipzen A."/>
            <person name="Lutzoni F."/>
            <person name="Magnuson J."/>
            <person name="Mondo S."/>
            <person name="Nolan M."/>
            <person name="Ohm R."/>
            <person name="Pangilinan J."/>
            <person name="Park H.-J."/>
            <person name="Ramirez L."/>
            <person name="Alfaro M."/>
            <person name="Sun H."/>
            <person name="Tritt A."/>
            <person name="Yoshinaga Y."/>
            <person name="Zwiers L.-H."/>
            <person name="Turgeon B."/>
            <person name="Goodwin S."/>
            <person name="Spatafora J."/>
            <person name="Crous P."/>
            <person name="Grigoriev I."/>
        </authorList>
    </citation>
    <scope>NUCLEOTIDE SEQUENCE</scope>
    <source>
        <strain evidence="1">CBS 525.71</strain>
    </source>
</reference>
<evidence type="ECO:0000313" key="1">
    <source>
        <dbReference type="EMBL" id="KAF2627482.1"/>
    </source>
</evidence>
<sequence>MPEGASESEAAHLRMASPEKTRSQHQAIILTILRLLPGPSIGHHAGVRRCLKPQVQVHPVPIRKFICNLIRQTSQPWESRALAMCFSSLNQVRVRSHNPHRATATVCVRSATLSMPRVASVSSCRDFACSGAIPSYSRRAMSPSAVHIGQDLTTSQTLCS</sequence>